<dbReference type="Proteomes" id="UP000827721">
    <property type="component" value="Unassembled WGS sequence"/>
</dbReference>
<keyword evidence="2" id="KW-1185">Reference proteome</keyword>
<proteinExistence type="predicted"/>
<gene>
    <name evidence="1" type="ORF">JRO89_XS05G0124400</name>
</gene>
<accession>A0ABQ8I248</accession>
<evidence type="ECO:0000313" key="1">
    <source>
        <dbReference type="EMBL" id="KAH7570519.1"/>
    </source>
</evidence>
<sequence>MGRSMARDATPPMRMPLIFVPNPSSILADDSKTPVLGKGTSNLLLWCSGVISLPIRSRCISRWNLTLQDQLKGNLSIIFITKMHSMHHWLNYICVHRKLEGPNFEQMTLTDLLQLEKQLDATLTQTKARKSFSKYMYLHKYDATADGVMTLHEKLSFNTLPSTLLCHLPEVYPMNAIIFHNGEKIAHQAGRNGDPSFSKISHRPAEGWSGATETLPVTLFPPCNLFSVAHLFECDKTFCLSKVSILYYFYNKTTTTTSTRYDEKSANCNIFCVQGSHSKYSNLLSYARLLQIAQRQFVYPIHCQDAQHASLLELYFVFTGNLKGQTLS</sequence>
<evidence type="ECO:0000313" key="2">
    <source>
        <dbReference type="Proteomes" id="UP000827721"/>
    </source>
</evidence>
<organism evidence="1 2">
    <name type="scientific">Xanthoceras sorbifolium</name>
    <dbReference type="NCBI Taxonomy" id="99658"/>
    <lineage>
        <taxon>Eukaryota</taxon>
        <taxon>Viridiplantae</taxon>
        <taxon>Streptophyta</taxon>
        <taxon>Embryophyta</taxon>
        <taxon>Tracheophyta</taxon>
        <taxon>Spermatophyta</taxon>
        <taxon>Magnoliopsida</taxon>
        <taxon>eudicotyledons</taxon>
        <taxon>Gunneridae</taxon>
        <taxon>Pentapetalae</taxon>
        <taxon>rosids</taxon>
        <taxon>malvids</taxon>
        <taxon>Sapindales</taxon>
        <taxon>Sapindaceae</taxon>
        <taxon>Xanthoceroideae</taxon>
        <taxon>Xanthoceras</taxon>
    </lineage>
</organism>
<comment type="caution">
    <text evidence="1">The sequence shown here is derived from an EMBL/GenBank/DDBJ whole genome shotgun (WGS) entry which is preliminary data.</text>
</comment>
<name>A0ABQ8I248_9ROSI</name>
<protein>
    <submittedName>
        <fullName evidence="1">Uncharacterized protein</fullName>
    </submittedName>
</protein>
<reference evidence="1 2" key="1">
    <citation type="submission" date="2021-02" db="EMBL/GenBank/DDBJ databases">
        <title>Plant Genome Project.</title>
        <authorList>
            <person name="Zhang R.-G."/>
        </authorList>
    </citation>
    <scope>NUCLEOTIDE SEQUENCE [LARGE SCALE GENOMIC DNA]</scope>
    <source>
        <tissue evidence="1">Leaves</tissue>
    </source>
</reference>
<dbReference type="EMBL" id="JAFEMO010000005">
    <property type="protein sequence ID" value="KAH7570519.1"/>
    <property type="molecule type" value="Genomic_DNA"/>
</dbReference>